<feature type="non-terminal residue" evidence="1">
    <location>
        <position position="54"/>
    </location>
</feature>
<accession>A0A9P1BP38</accession>
<evidence type="ECO:0000313" key="1">
    <source>
        <dbReference type="EMBL" id="CAI3976922.1"/>
    </source>
</evidence>
<organism evidence="1">
    <name type="scientific">Cladocopium goreaui</name>
    <dbReference type="NCBI Taxonomy" id="2562237"/>
    <lineage>
        <taxon>Eukaryota</taxon>
        <taxon>Sar</taxon>
        <taxon>Alveolata</taxon>
        <taxon>Dinophyceae</taxon>
        <taxon>Suessiales</taxon>
        <taxon>Symbiodiniaceae</taxon>
        <taxon>Cladocopium</taxon>
    </lineage>
</organism>
<evidence type="ECO:0000313" key="2">
    <source>
        <dbReference type="EMBL" id="CAL1130297.1"/>
    </source>
</evidence>
<dbReference type="EMBL" id="CAMXCT020000306">
    <property type="protein sequence ID" value="CAL1130297.1"/>
    <property type="molecule type" value="Genomic_DNA"/>
</dbReference>
<dbReference type="Proteomes" id="UP001152797">
    <property type="component" value="Unassembled WGS sequence"/>
</dbReference>
<evidence type="ECO:0000313" key="3">
    <source>
        <dbReference type="Proteomes" id="UP001152797"/>
    </source>
</evidence>
<reference evidence="2" key="2">
    <citation type="submission" date="2024-04" db="EMBL/GenBank/DDBJ databases">
        <authorList>
            <person name="Chen Y."/>
            <person name="Shah S."/>
            <person name="Dougan E. K."/>
            <person name="Thang M."/>
            <person name="Chan C."/>
        </authorList>
    </citation>
    <scope>NUCLEOTIDE SEQUENCE [LARGE SCALE GENOMIC DNA]</scope>
</reference>
<comment type="caution">
    <text evidence="1">The sequence shown here is derived from an EMBL/GenBank/DDBJ whole genome shotgun (WGS) entry which is preliminary data.</text>
</comment>
<name>A0A9P1BP38_9DINO</name>
<proteinExistence type="predicted"/>
<dbReference type="EMBL" id="CAMXCT030000306">
    <property type="protein sequence ID" value="CAL4764234.1"/>
    <property type="molecule type" value="Genomic_DNA"/>
</dbReference>
<dbReference type="AlphaFoldDB" id="A0A9P1BP38"/>
<gene>
    <name evidence="1" type="ORF">C1SCF055_LOCUS5105</name>
</gene>
<reference evidence="1" key="1">
    <citation type="submission" date="2022-10" db="EMBL/GenBank/DDBJ databases">
        <authorList>
            <person name="Chen Y."/>
            <person name="Dougan E. K."/>
            <person name="Chan C."/>
            <person name="Rhodes N."/>
            <person name="Thang M."/>
        </authorList>
    </citation>
    <scope>NUCLEOTIDE SEQUENCE</scope>
</reference>
<keyword evidence="3" id="KW-1185">Reference proteome</keyword>
<dbReference type="EMBL" id="CAMXCT010000306">
    <property type="protein sequence ID" value="CAI3976922.1"/>
    <property type="molecule type" value="Genomic_DNA"/>
</dbReference>
<protein>
    <submittedName>
        <fullName evidence="1">Uncharacterized protein</fullName>
    </submittedName>
</protein>
<sequence length="54" mass="5779">ASDGLHMSSQNLLQGNRVNAMQSSLSLQPKGLCWLKSSLQFTGLKFGSRGVLAD</sequence>
<feature type="non-terminal residue" evidence="1">
    <location>
        <position position="1"/>
    </location>
</feature>